<feature type="compositionally biased region" description="Basic and acidic residues" evidence="2">
    <location>
        <begin position="171"/>
        <end position="181"/>
    </location>
</feature>
<proteinExistence type="predicted"/>
<accession>C5LDG4</accession>
<keyword evidence="4" id="KW-1185">Reference proteome</keyword>
<sequence>MTGESAFLREKLSNLKEELRKQKELNLTLQTVDRKKAEEEQGRLKKAYDDLQAETVQMRLQLEAFRKQQEAEEAAAMGVNGGVSGVLGMDTSDETADLREALDAERERCQVLESRLMEVQSQARSGSSAAPSPYMEVESSPVGAVRDSSGSKDVVEAEEEESKGKKRKRRDTGDKKKEGSKSKKKKHKHKESAGEEGEISDPIAEIFPLLDSGDLVSASKLVVRFCYSCGVENSIALRNRLALVLSEIALYLTGRRGADGLLSNMCCLVILATDEAQLLVRALYSTSLELAGPAPDACRLIIKSLKECCRKLNLTAPLACMMWHQQCGPPRNPVAREAMLEGEAFQCDFNAVVESATAPSVKTLCLFHAALVGSSLSAEERYTLIRKLAEKHGGQPDIKCRVLAMMPAVGDSNLIRLAINEVLSWPDARKGRRELLDFLQAHLSSMLAMGSNSTT</sequence>
<evidence type="ECO:0000313" key="3">
    <source>
        <dbReference type="EMBL" id="EER05296.1"/>
    </source>
</evidence>
<name>C5LDG4_PERM5</name>
<evidence type="ECO:0000313" key="4">
    <source>
        <dbReference type="Proteomes" id="UP000007800"/>
    </source>
</evidence>
<dbReference type="RefSeq" id="XP_002773480.1">
    <property type="nucleotide sequence ID" value="XM_002773434.1"/>
</dbReference>
<dbReference type="OrthoDB" id="462658at2759"/>
<dbReference type="InParanoid" id="C5LDG4"/>
<dbReference type="Proteomes" id="UP000007800">
    <property type="component" value="Unassembled WGS sequence"/>
</dbReference>
<reference evidence="3 4" key="1">
    <citation type="submission" date="2008-07" db="EMBL/GenBank/DDBJ databases">
        <authorList>
            <person name="El-Sayed N."/>
            <person name="Caler E."/>
            <person name="Inman J."/>
            <person name="Amedeo P."/>
            <person name="Hass B."/>
            <person name="Wortman J."/>
        </authorList>
    </citation>
    <scope>NUCLEOTIDE SEQUENCE [LARGE SCALE GENOMIC DNA]</scope>
    <source>
        <strain evidence="4">ATCC 50983 / TXsc</strain>
    </source>
</reference>
<gene>
    <name evidence="3" type="ORF">Pmar_PMAR027936</name>
</gene>
<dbReference type="GeneID" id="9041068"/>
<organism evidence="4">
    <name type="scientific">Perkinsus marinus (strain ATCC 50983 / TXsc)</name>
    <dbReference type="NCBI Taxonomy" id="423536"/>
    <lineage>
        <taxon>Eukaryota</taxon>
        <taxon>Sar</taxon>
        <taxon>Alveolata</taxon>
        <taxon>Perkinsozoa</taxon>
        <taxon>Perkinsea</taxon>
        <taxon>Perkinsida</taxon>
        <taxon>Perkinsidae</taxon>
        <taxon>Perkinsus</taxon>
    </lineage>
</organism>
<protein>
    <submittedName>
        <fullName evidence="3">Uncharacterized protein</fullName>
    </submittedName>
</protein>
<dbReference type="EMBL" id="GG680969">
    <property type="protein sequence ID" value="EER05296.1"/>
    <property type="molecule type" value="Genomic_DNA"/>
</dbReference>
<dbReference type="AlphaFoldDB" id="C5LDG4"/>
<keyword evidence="1" id="KW-0175">Coiled coil</keyword>
<evidence type="ECO:0000256" key="1">
    <source>
        <dbReference type="SAM" id="Coils"/>
    </source>
</evidence>
<feature type="region of interest" description="Disordered" evidence="2">
    <location>
        <begin position="117"/>
        <end position="197"/>
    </location>
</feature>
<evidence type="ECO:0000256" key="2">
    <source>
        <dbReference type="SAM" id="MobiDB-lite"/>
    </source>
</evidence>
<feature type="compositionally biased region" description="Polar residues" evidence="2">
    <location>
        <begin position="119"/>
        <end position="130"/>
    </location>
</feature>
<feature type="coiled-coil region" evidence="1">
    <location>
        <begin position="5"/>
        <end position="68"/>
    </location>
</feature>